<keyword evidence="2 4" id="KW-0238">DNA-binding</keyword>
<keyword evidence="3" id="KW-0804">Transcription</keyword>
<dbReference type="InterPro" id="IPR001647">
    <property type="entry name" value="HTH_TetR"/>
</dbReference>
<dbReference type="PANTHER" id="PTHR30055:SF234">
    <property type="entry name" value="HTH-TYPE TRANSCRIPTIONAL REGULATOR BETI"/>
    <property type="match status" value="1"/>
</dbReference>
<feature type="DNA-binding region" description="H-T-H motif" evidence="4">
    <location>
        <begin position="38"/>
        <end position="57"/>
    </location>
</feature>
<dbReference type="STRING" id="683260.SAMN05421874_15210"/>
<dbReference type="InterPro" id="IPR009057">
    <property type="entry name" value="Homeodomain-like_sf"/>
</dbReference>
<reference evidence="6 7" key="1">
    <citation type="submission" date="2016-10" db="EMBL/GenBank/DDBJ databases">
        <authorList>
            <person name="de Groot N.N."/>
        </authorList>
    </citation>
    <scope>NUCLEOTIDE SEQUENCE [LARGE SCALE GENOMIC DNA]</scope>
    <source>
        <strain evidence="6 7">CGMCC 4.5681</strain>
    </source>
</reference>
<dbReference type="PRINTS" id="PR00455">
    <property type="entry name" value="HTHTETR"/>
</dbReference>
<keyword evidence="1" id="KW-0805">Transcription regulation</keyword>
<dbReference type="AlphaFoldDB" id="A0A1G9S429"/>
<dbReference type="Proteomes" id="UP000198683">
    <property type="component" value="Unassembled WGS sequence"/>
</dbReference>
<accession>A0A1G9S429</accession>
<dbReference type="SUPFAM" id="SSF46689">
    <property type="entry name" value="Homeodomain-like"/>
    <property type="match status" value="1"/>
</dbReference>
<feature type="domain" description="HTH tetR-type" evidence="5">
    <location>
        <begin position="16"/>
        <end position="75"/>
    </location>
</feature>
<keyword evidence="7" id="KW-1185">Reference proteome</keyword>
<evidence type="ECO:0000256" key="2">
    <source>
        <dbReference type="ARBA" id="ARBA00023125"/>
    </source>
</evidence>
<evidence type="ECO:0000259" key="5">
    <source>
        <dbReference type="PROSITE" id="PS50977"/>
    </source>
</evidence>
<dbReference type="GO" id="GO:0000976">
    <property type="term" value="F:transcription cis-regulatory region binding"/>
    <property type="evidence" value="ECO:0007669"/>
    <property type="project" value="TreeGrafter"/>
</dbReference>
<evidence type="ECO:0000313" key="6">
    <source>
        <dbReference type="EMBL" id="SDM30318.1"/>
    </source>
</evidence>
<evidence type="ECO:0000313" key="7">
    <source>
        <dbReference type="Proteomes" id="UP000198683"/>
    </source>
</evidence>
<dbReference type="EMBL" id="FNFB01000052">
    <property type="protein sequence ID" value="SDM30318.1"/>
    <property type="molecule type" value="Genomic_DNA"/>
</dbReference>
<dbReference type="InterPro" id="IPR050109">
    <property type="entry name" value="HTH-type_TetR-like_transc_reg"/>
</dbReference>
<gene>
    <name evidence="6" type="ORF">SAMN05421874_15210</name>
</gene>
<dbReference type="InterPro" id="IPR049445">
    <property type="entry name" value="TetR_SbtR-like_C"/>
</dbReference>
<dbReference type="Gene3D" id="1.10.357.10">
    <property type="entry name" value="Tetracycline Repressor, domain 2"/>
    <property type="match status" value="1"/>
</dbReference>
<dbReference type="SUPFAM" id="SSF48498">
    <property type="entry name" value="Tetracyclin repressor-like, C-terminal domain"/>
    <property type="match status" value="1"/>
</dbReference>
<dbReference type="Pfam" id="PF21597">
    <property type="entry name" value="TetR_C_43"/>
    <property type="match status" value="1"/>
</dbReference>
<dbReference type="PANTHER" id="PTHR30055">
    <property type="entry name" value="HTH-TYPE TRANSCRIPTIONAL REGULATOR RUTR"/>
    <property type="match status" value="1"/>
</dbReference>
<dbReference type="InterPro" id="IPR036271">
    <property type="entry name" value="Tet_transcr_reg_TetR-rel_C_sf"/>
</dbReference>
<sequence length="196" mass="21057">MEVLLPASRPLRADARRNREALLSAARQAFLGGDTDAHVEDIARSAGVAVGTLYRHFETREALIEEVYRKEVDDLCAAPGVLLDQHTPEEALRRFLLLLVDHAAVGKGMSIVLESIMATDSPVFDDARARMADALSLLLEAGSAAGTVRDDVTGSTLLRALGGICGMRATEGWLVEARQITALLFDGLRHGAPQSL</sequence>
<name>A0A1G9S429_9ACTN</name>
<proteinExistence type="predicted"/>
<dbReference type="Pfam" id="PF00440">
    <property type="entry name" value="TetR_N"/>
    <property type="match status" value="1"/>
</dbReference>
<evidence type="ECO:0000256" key="4">
    <source>
        <dbReference type="PROSITE-ProRule" id="PRU00335"/>
    </source>
</evidence>
<dbReference type="GO" id="GO:0003700">
    <property type="term" value="F:DNA-binding transcription factor activity"/>
    <property type="evidence" value="ECO:0007669"/>
    <property type="project" value="TreeGrafter"/>
</dbReference>
<dbReference type="PROSITE" id="PS50977">
    <property type="entry name" value="HTH_TETR_2"/>
    <property type="match status" value="1"/>
</dbReference>
<evidence type="ECO:0000256" key="3">
    <source>
        <dbReference type="ARBA" id="ARBA00023163"/>
    </source>
</evidence>
<evidence type="ECO:0000256" key="1">
    <source>
        <dbReference type="ARBA" id="ARBA00023015"/>
    </source>
</evidence>
<protein>
    <submittedName>
        <fullName evidence="6">Transcriptional regulator, TetR family</fullName>
    </submittedName>
</protein>
<organism evidence="6 7">
    <name type="scientific">Nonomuraea maritima</name>
    <dbReference type="NCBI Taxonomy" id="683260"/>
    <lineage>
        <taxon>Bacteria</taxon>
        <taxon>Bacillati</taxon>
        <taxon>Actinomycetota</taxon>
        <taxon>Actinomycetes</taxon>
        <taxon>Streptosporangiales</taxon>
        <taxon>Streptosporangiaceae</taxon>
        <taxon>Nonomuraea</taxon>
    </lineage>
</organism>